<dbReference type="Proteomes" id="UP000010310">
    <property type="component" value="Unassembled WGS sequence"/>
</dbReference>
<evidence type="ECO:0000256" key="1">
    <source>
        <dbReference type="SAM" id="Phobius"/>
    </source>
</evidence>
<dbReference type="PATRIC" id="fig|1208365.4.peg.657"/>
<keyword evidence="1" id="KW-1133">Transmembrane helix</keyword>
<comment type="caution">
    <text evidence="2">The sequence shown here is derived from an EMBL/GenBank/DDBJ whole genome shotgun (WGS) entry which is preliminary data.</text>
</comment>
<organism evidence="2 3">
    <name type="scientific">SAR86 cluster bacterium SAR86E</name>
    <dbReference type="NCBI Taxonomy" id="1208365"/>
    <lineage>
        <taxon>Bacteria</taxon>
        <taxon>Pseudomonadati</taxon>
        <taxon>Pseudomonadota</taxon>
        <taxon>Gammaproteobacteria</taxon>
        <taxon>SAR86 cluster</taxon>
    </lineage>
</organism>
<name>K6FDT0_9GAMM</name>
<dbReference type="AlphaFoldDB" id="K6FDT0"/>
<keyword evidence="1" id="KW-0472">Membrane</keyword>
<keyword evidence="1" id="KW-0812">Transmembrane</keyword>
<proteinExistence type="predicted"/>
<evidence type="ECO:0008006" key="4">
    <source>
        <dbReference type="Google" id="ProtNLM"/>
    </source>
</evidence>
<keyword evidence="3" id="KW-1185">Reference proteome</keyword>
<dbReference type="EMBL" id="AMWX01000002">
    <property type="protein sequence ID" value="EKO36792.1"/>
    <property type="molecule type" value="Genomic_DNA"/>
</dbReference>
<protein>
    <recommendedName>
        <fullName evidence="4">Transmembrane protein (PGPGW)</fullName>
    </recommendedName>
</protein>
<sequence>MDFLNSFIQWFVDRPEILVGLGISSFFIFLLSILGISWFVANIPEDYFLASKRKNTKWRDQKPLLRLVVIFVKNIIGILLIVGGLLMLVLPGQGLLTIVTGLLLINYPGKYRLEQKLVSKPSIFRTLNWIRLRANEPALKRNIDN</sequence>
<evidence type="ECO:0000313" key="2">
    <source>
        <dbReference type="EMBL" id="EKO36792.1"/>
    </source>
</evidence>
<dbReference type="STRING" id="1208365.B273_1080"/>
<evidence type="ECO:0000313" key="3">
    <source>
        <dbReference type="Proteomes" id="UP000010310"/>
    </source>
</evidence>
<accession>K6FDT0</accession>
<reference evidence="2 3" key="1">
    <citation type="submission" date="2012-09" db="EMBL/GenBank/DDBJ databases">
        <authorList>
            <person name="Dupont C.L."/>
            <person name="Rusch D.B."/>
            <person name="Lombardo M.-J."/>
            <person name="Novotny M."/>
            <person name="Yee-Greenbaum J."/>
            <person name="Laskin R."/>
        </authorList>
    </citation>
    <scope>NUCLEOTIDE SEQUENCE [LARGE SCALE GENOMIC DNA]</scope>
    <source>
        <strain evidence="2">SAR86E</strain>
    </source>
</reference>
<feature type="transmembrane region" description="Helical" evidence="1">
    <location>
        <begin position="20"/>
        <end position="43"/>
    </location>
</feature>
<gene>
    <name evidence="2" type="ORF">B273_1080</name>
</gene>
<feature type="transmembrane region" description="Helical" evidence="1">
    <location>
        <begin position="64"/>
        <end position="82"/>
    </location>
</feature>
<feature type="transmembrane region" description="Helical" evidence="1">
    <location>
        <begin position="88"/>
        <end position="107"/>
    </location>
</feature>